<dbReference type="EMBL" id="JASCZI010272763">
    <property type="protein sequence ID" value="MED6223420.1"/>
    <property type="molecule type" value="Genomic_DNA"/>
</dbReference>
<dbReference type="Pfam" id="PF14372">
    <property type="entry name" value="hAT-like_RNase-H"/>
    <property type="match status" value="1"/>
</dbReference>
<dbReference type="Pfam" id="PF05699">
    <property type="entry name" value="Dimer_Tnp_hAT"/>
    <property type="match status" value="1"/>
</dbReference>
<dbReference type="SUPFAM" id="SSF53098">
    <property type="entry name" value="Ribonuclease H-like"/>
    <property type="match status" value="1"/>
</dbReference>
<feature type="compositionally biased region" description="Low complexity" evidence="1">
    <location>
        <begin position="98"/>
        <end position="117"/>
    </location>
</feature>
<comment type="caution">
    <text evidence="4">The sequence shown here is derived from an EMBL/GenBank/DDBJ whole genome shotgun (WGS) entry which is preliminary data.</text>
</comment>
<evidence type="ECO:0008006" key="6">
    <source>
        <dbReference type="Google" id="ProtNLM"/>
    </source>
</evidence>
<protein>
    <recommendedName>
        <fullName evidence="6">Transposase</fullName>
    </recommendedName>
</protein>
<feature type="region of interest" description="Disordered" evidence="1">
    <location>
        <begin position="91"/>
        <end position="117"/>
    </location>
</feature>
<accession>A0ABU6ZND3</accession>
<organism evidence="4 5">
    <name type="scientific">Stylosanthes scabra</name>
    <dbReference type="NCBI Taxonomy" id="79078"/>
    <lineage>
        <taxon>Eukaryota</taxon>
        <taxon>Viridiplantae</taxon>
        <taxon>Streptophyta</taxon>
        <taxon>Embryophyta</taxon>
        <taxon>Tracheophyta</taxon>
        <taxon>Spermatophyta</taxon>
        <taxon>Magnoliopsida</taxon>
        <taxon>eudicotyledons</taxon>
        <taxon>Gunneridae</taxon>
        <taxon>Pentapetalae</taxon>
        <taxon>rosids</taxon>
        <taxon>fabids</taxon>
        <taxon>Fabales</taxon>
        <taxon>Fabaceae</taxon>
        <taxon>Papilionoideae</taxon>
        <taxon>50 kb inversion clade</taxon>
        <taxon>dalbergioids sensu lato</taxon>
        <taxon>Dalbergieae</taxon>
        <taxon>Pterocarpus clade</taxon>
        <taxon>Stylosanthes</taxon>
    </lineage>
</organism>
<keyword evidence="5" id="KW-1185">Reference proteome</keyword>
<evidence type="ECO:0000313" key="4">
    <source>
        <dbReference type="EMBL" id="MED6223420.1"/>
    </source>
</evidence>
<proteinExistence type="predicted"/>
<dbReference type="InterPro" id="IPR008906">
    <property type="entry name" value="HATC_C_dom"/>
</dbReference>
<feature type="domain" description="HAT C-terminal dimerisation" evidence="2">
    <location>
        <begin position="144"/>
        <end position="226"/>
    </location>
</feature>
<sequence>MVTAMKAKFDKYWDDYDEDSVPLRSSDRANRPSINYLLLVAVFLDPWYKLEYIHFTLSEMYGESDKASRIFSKLRDIISKLYEQYCKWNPKAPKDSQDASMSSDSAAPSSSIETSDSDSIVFEDPMSKWTQTQRIKLSELKKNEMDRYLEDEVEDDYKGFDILRWWRGKAVRYRILSCMARDILAIPVSTVASESVFSIGGRILDSYRSALSPITVEALIFTQNWLKPAQILVPLEEGDQAVDSGMSGS</sequence>
<dbReference type="InterPro" id="IPR012337">
    <property type="entry name" value="RNaseH-like_sf"/>
</dbReference>
<dbReference type="Proteomes" id="UP001341840">
    <property type="component" value="Unassembled WGS sequence"/>
</dbReference>
<dbReference type="PANTHER" id="PTHR23272:SF161">
    <property type="entry name" value="ZINC FINGER BED DOMAIN-CONTAINING PROTEIN RICESLEEPER 1-LIKE"/>
    <property type="match status" value="1"/>
</dbReference>
<evidence type="ECO:0000313" key="5">
    <source>
        <dbReference type="Proteomes" id="UP001341840"/>
    </source>
</evidence>
<dbReference type="InterPro" id="IPR025525">
    <property type="entry name" value="hAT-like_transposase_RNase-H"/>
</dbReference>
<evidence type="ECO:0000259" key="3">
    <source>
        <dbReference type="Pfam" id="PF14372"/>
    </source>
</evidence>
<feature type="domain" description="hAT-like transposase RNase-H fold" evidence="3">
    <location>
        <begin position="1"/>
        <end position="85"/>
    </location>
</feature>
<name>A0ABU6ZND3_9FABA</name>
<reference evidence="4 5" key="1">
    <citation type="journal article" date="2023" name="Plants (Basel)">
        <title>Bridging the Gap: Combining Genomics and Transcriptomics Approaches to Understand Stylosanthes scabra, an Orphan Legume from the Brazilian Caatinga.</title>
        <authorList>
            <person name="Ferreira-Neto J.R.C."/>
            <person name="da Silva M.D."/>
            <person name="Binneck E."/>
            <person name="de Melo N.F."/>
            <person name="da Silva R.H."/>
            <person name="de Melo A.L.T.M."/>
            <person name="Pandolfi V."/>
            <person name="Bustamante F.O."/>
            <person name="Brasileiro-Vidal A.C."/>
            <person name="Benko-Iseppon A.M."/>
        </authorList>
    </citation>
    <scope>NUCLEOTIDE SEQUENCE [LARGE SCALE GENOMIC DNA]</scope>
    <source>
        <tissue evidence="4">Leaves</tissue>
    </source>
</reference>
<evidence type="ECO:0000256" key="1">
    <source>
        <dbReference type="SAM" id="MobiDB-lite"/>
    </source>
</evidence>
<gene>
    <name evidence="4" type="ORF">PIB30_119131</name>
</gene>
<dbReference type="PANTHER" id="PTHR23272">
    <property type="entry name" value="BED FINGER-RELATED"/>
    <property type="match status" value="1"/>
</dbReference>
<evidence type="ECO:0000259" key="2">
    <source>
        <dbReference type="Pfam" id="PF05699"/>
    </source>
</evidence>